<dbReference type="Proteomes" id="UP000192596">
    <property type="component" value="Unassembled WGS sequence"/>
</dbReference>
<dbReference type="InParanoid" id="A0A1V8SFP1"/>
<evidence type="ECO:0008006" key="4">
    <source>
        <dbReference type="Google" id="ProtNLM"/>
    </source>
</evidence>
<evidence type="ECO:0000256" key="1">
    <source>
        <dbReference type="SAM" id="MobiDB-lite"/>
    </source>
</evidence>
<name>A0A1V8SFP1_9PEZI</name>
<dbReference type="OrthoDB" id="4194555at2759"/>
<comment type="caution">
    <text evidence="2">The sequence shown here is derived from an EMBL/GenBank/DDBJ whole genome shotgun (WGS) entry which is preliminary data.</text>
</comment>
<dbReference type="EMBL" id="NAJO01000052">
    <property type="protein sequence ID" value="OQN97661.1"/>
    <property type="molecule type" value="Genomic_DNA"/>
</dbReference>
<evidence type="ECO:0000313" key="2">
    <source>
        <dbReference type="EMBL" id="OQN97661.1"/>
    </source>
</evidence>
<dbReference type="AlphaFoldDB" id="A0A1V8SFP1"/>
<proteinExistence type="predicted"/>
<keyword evidence="3" id="KW-1185">Reference proteome</keyword>
<gene>
    <name evidence="2" type="ORF">B0A48_16525</name>
</gene>
<protein>
    <recommendedName>
        <fullName evidence="4">F-box domain-containing protein</fullName>
    </recommendedName>
</protein>
<evidence type="ECO:0000313" key="3">
    <source>
        <dbReference type="Proteomes" id="UP000192596"/>
    </source>
</evidence>
<accession>A0A1V8SFP1</accession>
<organism evidence="2 3">
    <name type="scientific">Cryoendolithus antarcticus</name>
    <dbReference type="NCBI Taxonomy" id="1507870"/>
    <lineage>
        <taxon>Eukaryota</taxon>
        <taxon>Fungi</taxon>
        <taxon>Dikarya</taxon>
        <taxon>Ascomycota</taxon>
        <taxon>Pezizomycotina</taxon>
        <taxon>Dothideomycetes</taxon>
        <taxon>Dothideomycetidae</taxon>
        <taxon>Cladosporiales</taxon>
        <taxon>Cladosporiaceae</taxon>
        <taxon>Cryoendolithus</taxon>
    </lineage>
</organism>
<feature type="region of interest" description="Disordered" evidence="1">
    <location>
        <begin position="1"/>
        <end position="84"/>
    </location>
</feature>
<reference evidence="3" key="1">
    <citation type="submission" date="2017-03" db="EMBL/GenBank/DDBJ databases">
        <title>Genomes of endolithic fungi from Antarctica.</title>
        <authorList>
            <person name="Coleine C."/>
            <person name="Masonjones S."/>
            <person name="Stajich J.E."/>
        </authorList>
    </citation>
    <scope>NUCLEOTIDE SEQUENCE [LARGE SCALE GENOMIC DNA]</scope>
    <source>
        <strain evidence="3">CCFEE 5527</strain>
    </source>
</reference>
<sequence length="1129" mass="122236">MWPTPMGTMLSSLPSDDEASALPNSTVAPTATPTEPPARRLRNLFTRRPGLNPRANDFTPTMSNKRKKTTSPARAIRPSVPPTAADPVLSAHEIFAGVDVSTQPNVTATTVESVAWRLTEALSDDDMVPDDMAALLDGAAMGAGSTHARAALSLLASRSNSAGAMSSDQGKLRVAGAMLIESTGQDQTLDDENIARSGEVSYLPLGSTTSRGAYQIPKSFKILPAIRRQLDHSMHQSTSSVAVWPSNELPMEIFELITLHLARTDVRSLRLVNREFEQKVSPSLFHSAVVPFNTELYDMMAEEVKKKDASAIRYGKGKGKARETLESELQWKNATTDREGKVYKGHGLRVFEGFGPHIKRFGMSFEVTEAQLAHPPEKRELDPCIAYHGAYDWPPPQYLRFSNLAGLERTADETSRMKAAFSKLVNVQEIGLSIDSGLGRLNGADVSPYTMVHDHPLSVFSASGDSQPDHTRQAKKQFWTALQRSQQSIGRRPNAKETNLHYANISAGLHSINGLCSSEYISTGLWPRADARGVLGGSRYSGASARTGVAYLLTDQDEKSFAAPVNPGTLRKEQIEWLLETEWAQRAFLESYMLAVMDNPSVFSRVTKLHVVKISSGLLPILGRVQLWAALPLLEDVTLCVSPDWRCVQKDTAGYAEAPAKAPSLAVQLLHGVLRQIQGISHVKHLTCGYTDGGERGAGVLGRNNNLLPAPILPLAQCLAITPTGLLDMGYLEHLTLVNCWITPPALEALYRRQSHGSLQVLKFDSVSLTASPRAPPPAGAPAQAAALAHAHLQHAHLPHAALAGQAGGWGAQAPPHVPAPHLVLPQPAAWLPAIPVAPVPNANALAGLHGINNTPAIVAPFANAVVASGLLGNTPPAQAAGIISQLWLRNRAQWLNYTTGLAGPASIVQFIATTPGLTMASFVGQINMHNHLNFAAPAMPAPAHQHHYQPLHHQQPSYPHIRPDASTWATNHRDGSWPDLIDQLSPGPVFDDYMPQPQPRETQRISRPRIALKKLIFSSCGYVRLPANANLDQTAVHWDVQHPLHSSAWFRQRQRGLGAAAQTSPDIYLGKLTQFLPPAELDAMFYAWGMTAGWDDAEAAEAAEYDGQLKGGSGRFSGVVEMGMELRS</sequence>